<name>A0A6N8HUW2_9FIRM</name>
<dbReference type="Proteomes" id="UP000515909">
    <property type="component" value="Chromosome"/>
</dbReference>
<dbReference type="EMBL" id="VWXL01000010">
    <property type="protein sequence ID" value="MVB09584.1"/>
    <property type="molecule type" value="Genomic_DNA"/>
</dbReference>
<dbReference type="PANTHER" id="PTHR40032">
    <property type="entry name" value="EXPORTED PROTEIN-RELATED"/>
    <property type="match status" value="1"/>
</dbReference>
<dbReference type="Pfam" id="PF12671">
    <property type="entry name" value="Amidase_6"/>
    <property type="match status" value="1"/>
</dbReference>
<evidence type="ECO:0000313" key="2">
    <source>
        <dbReference type="EMBL" id="MVB09584.1"/>
    </source>
</evidence>
<dbReference type="AlphaFoldDB" id="A0A6N8HUW2"/>
<reference evidence="2 4" key="1">
    <citation type="submission" date="2019-09" db="EMBL/GenBank/DDBJ databases">
        <title>Genome sequence of Clostridium sp. EA1.</title>
        <authorList>
            <person name="Poehlein A."/>
            <person name="Bengelsdorf F.R."/>
            <person name="Daniel R."/>
        </authorList>
    </citation>
    <scope>NUCLEOTIDE SEQUENCE [LARGE SCALE GENOMIC DNA]</scope>
    <source>
        <strain evidence="2 4">EA1</strain>
    </source>
</reference>
<dbReference type="Proteomes" id="UP000469440">
    <property type="component" value="Unassembled WGS sequence"/>
</dbReference>
<evidence type="ECO:0000313" key="3">
    <source>
        <dbReference type="EMBL" id="QNK40060.1"/>
    </source>
</evidence>
<feature type="domain" description="Putative amidase" evidence="1">
    <location>
        <begin position="6"/>
        <end position="144"/>
    </location>
</feature>
<evidence type="ECO:0000313" key="4">
    <source>
        <dbReference type="Proteomes" id="UP000469440"/>
    </source>
</evidence>
<proteinExistence type="predicted"/>
<accession>A0A7G8T8W9</accession>
<sequence length="162" mass="18294">MLNEISYDREKTVAYARQWATSRNPKYYSFDGMGGDCTNFASQCVFAGCGVMNYQKDTGWYYNSPGDRTASWSGVEYLHDFLVGNHGPGPFAVETDPSGIRPGDLVQLGNGARFYHTPVVVAVEKDGIYVAAHTYDVYMKPLDRYFFSQVRYLHIAGARKWK</sequence>
<dbReference type="EMBL" id="CP060286">
    <property type="protein sequence ID" value="QNK40060.1"/>
    <property type="molecule type" value="Genomic_DNA"/>
</dbReference>
<accession>A0A6N8HUW2</accession>
<evidence type="ECO:0000313" key="5">
    <source>
        <dbReference type="Proteomes" id="UP000515909"/>
    </source>
</evidence>
<dbReference type="KEGG" id="cfem:HCR03_15350"/>
<evidence type="ECO:0000259" key="1">
    <source>
        <dbReference type="Pfam" id="PF12671"/>
    </source>
</evidence>
<organism evidence="2 4">
    <name type="scientific">Caproicibacter fermentans</name>
    <dbReference type="NCBI Taxonomy" id="2576756"/>
    <lineage>
        <taxon>Bacteria</taxon>
        <taxon>Bacillati</taxon>
        <taxon>Bacillota</taxon>
        <taxon>Clostridia</taxon>
        <taxon>Eubacteriales</taxon>
        <taxon>Acutalibacteraceae</taxon>
        <taxon>Caproicibacter</taxon>
    </lineage>
</organism>
<dbReference type="OrthoDB" id="9812429at2"/>
<dbReference type="InterPro" id="IPR024301">
    <property type="entry name" value="Amidase_6"/>
</dbReference>
<reference evidence="3 5" key="2">
    <citation type="submission" date="2020-08" db="EMBL/GenBank/DDBJ databases">
        <title>The isolate Caproiciproducens sp. 7D4C2 produces n-caproate at mildly acidic conditions from hexoses: genome and rBOX comparison with related strains and chain-elongating bacteria.</title>
        <authorList>
            <person name="Esquivel-Elizondo S."/>
            <person name="Bagci C."/>
            <person name="Temovska M."/>
            <person name="Jeon B.S."/>
            <person name="Bessarab I."/>
            <person name="Williams R.B.H."/>
            <person name="Huson D.H."/>
            <person name="Angenent L.T."/>
        </authorList>
    </citation>
    <scope>NUCLEOTIDE SEQUENCE [LARGE SCALE GENOMIC DNA]</scope>
    <source>
        <strain evidence="3 5">7D4C2</strain>
    </source>
</reference>
<gene>
    <name evidence="2" type="ORF">CAFE_02400</name>
    <name evidence="3" type="ORF">HCR03_15350</name>
</gene>
<dbReference type="RefSeq" id="WP_066645376.1">
    <property type="nucleotide sequence ID" value="NZ_CP060286.1"/>
</dbReference>
<dbReference type="PANTHER" id="PTHR40032:SF1">
    <property type="entry name" value="EXPORTED PROTEIN"/>
    <property type="match status" value="1"/>
</dbReference>
<protein>
    <submittedName>
        <fullName evidence="3">Amidase domain-containing protein</fullName>
    </submittedName>
    <submittedName>
        <fullName evidence="2">Putative amidase domain protein</fullName>
    </submittedName>
</protein>
<keyword evidence="4" id="KW-1185">Reference proteome</keyword>